<organism evidence="2 3">
    <name type="scientific">Glossina brevipalpis</name>
    <dbReference type="NCBI Taxonomy" id="37001"/>
    <lineage>
        <taxon>Eukaryota</taxon>
        <taxon>Metazoa</taxon>
        <taxon>Ecdysozoa</taxon>
        <taxon>Arthropoda</taxon>
        <taxon>Hexapoda</taxon>
        <taxon>Insecta</taxon>
        <taxon>Pterygota</taxon>
        <taxon>Neoptera</taxon>
        <taxon>Endopterygota</taxon>
        <taxon>Diptera</taxon>
        <taxon>Brachycera</taxon>
        <taxon>Muscomorpha</taxon>
        <taxon>Hippoboscoidea</taxon>
        <taxon>Glossinidae</taxon>
        <taxon>Glossina</taxon>
    </lineage>
</organism>
<reference evidence="2" key="2">
    <citation type="submission" date="2020-05" db="UniProtKB">
        <authorList>
            <consortium name="EnsemblMetazoa"/>
        </authorList>
    </citation>
    <scope>IDENTIFICATION</scope>
    <source>
        <strain evidence="2">IAEA</strain>
    </source>
</reference>
<evidence type="ECO:0000256" key="1">
    <source>
        <dbReference type="SAM" id="MobiDB-lite"/>
    </source>
</evidence>
<feature type="compositionally biased region" description="Polar residues" evidence="1">
    <location>
        <begin position="46"/>
        <end position="56"/>
    </location>
</feature>
<feature type="region of interest" description="Disordered" evidence="1">
    <location>
        <begin position="46"/>
        <end position="72"/>
    </location>
</feature>
<dbReference type="Proteomes" id="UP000091820">
    <property type="component" value="Unassembled WGS sequence"/>
</dbReference>
<proteinExistence type="predicted"/>
<evidence type="ECO:0000313" key="2">
    <source>
        <dbReference type="EnsemblMetazoa" id="GBRI029978-PA"/>
    </source>
</evidence>
<evidence type="ECO:0000313" key="3">
    <source>
        <dbReference type="Proteomes" id="UP000091820"/>
    </source>
</evidence>
<accession>A0A1A9WS04</accession>
<dbReference type="EnsemblMetazoa" id="GBRI029978-RA">
    <property type="protein sequence ID" value="GBRI029978-PA"/>
    <property type="gene ID" value="GBRI029978"/>
</dbReference>
<name>A0A1A9WS04_9MUSC</name>
<keyword evidence="3" id="KW-1185">Reference proteome</keyword>
<dbReference type="VEuPathDB" id="VectorBase:GBRI029978"/>
<protein>
    <submittedName>
        <fullName evidence="2">Uncharacterized protein</fullName>
    </submittedName>
</protein>
<dbReference type="AlphaFoldDB" id="A0A1A9WS04"/>
<reference evidence="3" key="1">
    <citation type="submission" date="2014-03" db="EMBL/GenBank/DDBJ databases">
        <authorList>
            <person name="Aksoy S."/>
            <person name="Warren W."/>
            <person name="Wilson R.K."/>
        </authorList>
    </citation>
    <scope>NUCLEOTIDE SEQUENCE [LARGE SCALE GENOMIC DNA]</scope>
    <source>
        <strain evidence="3">IAEA</strain>
    </source>
</reference>
<sequence>MTTSFPRIRNNWVMASSSSSSSSSHCIKEASKQTFPFPFSTHVNMTKKSSQPNINSIHKRHNHVPSDDNSFS</sequence>